<dbReference type="GO" id="GO:0004913">
    <property type="term" value="F:interleukin-4 receptor activity"/>
    <property type="evidence" value="ECO:0000318"/>
    <property type="project" value="GO_Central"/>
</dbReference>
<gene>
    <name evidence="10 11" type="primary">LOC105948365</name>
</gene>
<dbReference type="Gene3D" id="3.30.420.10">
    <property type="entry name" value="Ribonuclease H-like superfamily/Ribonuclease H"/>
    <property type="match status" value="1"/>
</dbReference>
<evidence type="ECO:0000313" key="9">
    <source>
        <dbReference type="Proteomes" id="UP000008143"/>
    </source>
</evidence>
<evidence type="ECO:0000256" key="7">
    <source>
        <dbReference type="SAM" id="Phobius"/>
    </source>
</evidence>
<dbReference type="InterPro" id="IPR036116">
    <property type="entry name" value="FN3_sf"/>
</dbReference>
<dbReference type="RefSeq" id="XP_017952832.2">
    <property type="nucleotide sequence ID" value="XM_018097343.2"/>
</dbReference>
<dbReference type="PANTHER" id="PTHR23037:SF48">
    <property type="match status" value="1"/>
</dbReference>
<organism evidence="9 10">
    <name type="scientific">Xenopus tropicalis</name>
    <name type="common">Western clawed frog</name>
    <name type="synonym">Silurana tropicalis</name>
    <dbReference type="NCBI Taxonomy" id="8364"/>
    <lineage>
        <taxon>Eukaryota</taxon>
        <taxon>Metazoa</taxon>
        <taxon>Chordata</taxon>
        <taxon>Craniata</taxon>
        <taxon>Vertebrata</taxon>
        <taxon>Euteleostomi</taxon>
        <taxon>Amphibia</taxon>
        <taxon>Batrachia</taxon>
        <taxon>Anura</taxon>
        <taxon>Pipoidea</taxon>
        <taxon>Pipidae</taxon>
        <taxon>Xenopodinae</taxon>
        <taxon>Xenopus</taxon>
        <taxon>Silurana</taxon>
    </lineage>
</organism>
<keyword evidence="2 7" id="KW-0812">Transmembrane</keyword>
<dbReference type="OMA" id="EMYCFWE"/>
<dbReference type="GO" id="GO:0035771">
    <property type="term" value="P:interleukin-4-mediated signaling pathway"/>
    <property type="evidence" value="ECO:0000318"/>
    <property type="project" value="GO_Central"/>
</dbReference>
<dbReference type="KEGG" id="xtr:105948365"/>
<name>A0A8J0SWV1_XENTR</name>
<evidence type="ECO:0000259" key="8">
    <source>
        <dbReference type="Pfam" id="PF09238"/>
    </source>
</evidence>
<keyword evidence="4 7" id="KW-1133">Transmembrane helix</keyword>
<keyword evidence="3" id="KW-0732">Signal</keyword>
<dbReference type="AGR" id="Xenbase:XB-GENE-29090007"/>
<evidence type="ECO:0000256" key="3">
    <source>
        <dbReference type="ARBA" id="ARBA00022729"/>
    </source>
</evidence>
<sequence length="903" mass="102814">MDSTKYQQILDVSVKQSAKKLKLKRTWPLQQDNDPKHTAKAAIRGCKKRYFMMVLILNPETSLLLLLFLPGVRFEVFQIKNLDCLNDYVEEMYCFWEITHFSGKCAEHFLLTFNDSESKVGDCIPENMQGADGSIYPNKCICYIPVDPIIVGTSHTIALKANGEVLQIKDVNAYLKVKPRCPTNLTLEHDNHEAVTVRWDTGYSKNNPLYTRLIFQIQLTNKQDPNELENFTIHKEQLPYQIHKRTQRRGYDYRIKVRSKPDGYIHGTWSDWTPVAEWYNDYSLTTNEILKVSIPISGVLIVLFSLLCYFLVIICRKKWWDIPDPAKSQLAQSKLFMSDIGFYSQEPVSEPALNNNFLPLISNKRISSITPVKWFNKVIFGEREDCSRNYSFNGYRNLLIPEFTEVEYIVDICPLKDDPSKDKREDDAAEDLGELHLEFDISINKMFLDILNDNPIKHEAPVTETNEIMRPDKENVFQNPNDFAHFKDICMKQVSYVSQIATSSTCSYYNCKQDHSLVTEQSKLFCNNQDQSVPLESLPYRPAAAAGFLKYHLDGGSDDDTCEKLDYSLLTKTVATLQNKNKMLNSLTDEENCLSPKICPNSRFNQKRHLSLPFSHNRPDGLCFQENIINSSVTVCNQTNTIIKEPQNDAAETYAATMVEISGYQSFVDAVNQEETLATYTAGNTKVPIIQSGYTSFHSALKEVQNEPDLENGNIFYNLHGLVFGDTELTRMYALQAPVNEGHVTNINSGEGFGCDCSDSLNFHFNESCFDNYCKHATGSQKRLSMSSVSSDDSYSDGAAAYEHESNGGAIYALTFDISDHSGNFKKRYGHNISAGKKDEISVNSFPSQLDHFTLNADKDIFQNHLSLNSFDNSSKKHAMEFENISYLPSFYSLRTNHTCSND</sequence>
<dbReference type="OrthoDB" id="8962741at2759"/>
<evidence type="ECO:0000256" key="2">
    <source>
        <dbReference type="ARBA" id="ARBA00022692"/>
    </source>
</evidence>
<evidence type="ECO:0000313" key="10">
    <source>
        <dbReference type="RefSeq" id="XP_017952832.2"/>
    </source>
</evidence>
<comment type="subcellular location">
    <subcellularLocation>
        <location evidence="1">Membrane</location>
        <topology evidence="1">Single-pass membrane protein</topology>
    </subcellularLocation>
</comment>
<dbReference type="Gene3D" id="2.60.40.10">
    <property type="entry name" value="Immunoglobulins"/>
    <property type="match status" value="2"/>
</dbReference>
<dbReference type="InterPro" id="IPR036397">
    <property type="entry name" value="RNaseH_sf"/>
</dbReference>
<evidence type="ECO:0000256" key="5">
    <source>
        <dbReference type="ARBA" id="ARBA00023136"/>
    </source>
</evidence>
<reference evidence="10" key="1">
    <citation type="submission" date="2025-08" db="UniProtKB">
        <authorList>
            <consortium name="RefSeq"/>
        </authorList>
    </citation>
    <scope>IDENTIFICATION</scope>
    <source>
        <strain evidence="10">Nigerian</strain>
        <tissue evidence="10">Liver and blood</tissue>
    </source>
</reference>
<evidence type="ECO:0000256" key="4">
    <source>
        <dbReference type="ARBA" id="ARBA00022989"/>
    </source>
</evidence>
<proteinExistence type="predicted"/>
<dbReference type="InterPro" id="IPR015319">
    <property type="entry name" value="IL-4_rcpt-alpha_N"/>
</dbReference>
<keyword evidence="9" id="KW-1185">Reference proteome</keyword>
<feature type="domain" description="Interleukin-4 receptor alpha N-terminal" evidence="8">
    <location>
        <begin position="79"/>
        <end position="168"/>
    </location>
</feature>
<evidence type="ECO:0000256" key="1">
    <source>
        <dbReference type="ARBA" id="ARBA00004167"/>
    </source>
</evidence>
<accession>A0A8J0SWV1</accession>
<dbReference type="GO" id="GO:0002532">
    <property type="term" value="P:production of molecular mediator involved in inflammatory response"/>
    <property type="evidence" value="ECO:0007669"/>
    <property type="project" value="InterPro"/>
</dbReference>
<dbReference type="InterPro" id="IPR013783">
    <property type="entry name" value="Ig-like_fold"/>
</dbReference>
<dbReference type="SUPFAM" id="SSF49265">
    <property type="entry name" value="Fibronectin type III"/>
    <property type="match status" value="2"/>
</dbReference>
<dbReference type="AlphaFoldDB" id="A0A8J0SWV1"/>
<evidence type="ECO:0000313" key="11">
    <source>
        <dbReference type="Xenbase" id="XB-GENE-29090007"/>
    </source>
</evidence>
<dbReference type="GeneID" id="105948365"/>
<dbReference type="Pfam" id="PF09238">
    <property type="entry name" value="IL4Ra_N"/>
    <property type="match status" value="1"/>
</dbReference>
<protein>
    <submittedName>
        <fullName evidence="10">Uncharacterized protein LOC105948365</fullName>
    </submittedName>
</protein>
<evidence type="ECO:0000256" key="6">
    <source>
        <dbReference type="ARBA" id="ARBA00023170"/>
    </source>
</evidence>
<dbReference type="Proteomes" id="UP000008143">
    <property type="component" value="Chromosome 9"/>
</dbReference>
<keyword evidence="6" id="KW-0675">Receptor</keyword>
<dbReference type="PANTHER" id="PTHR23037">
    <property type="entry name" value="CYTOKINE RECEPTOR"/>
    <property type="match status" value="1"/>
</dbReference>
<keyword evidence="5 7" id="KW-0472">Membrane</keyword>
<dbReference type="GO" id="GO:0003676">
    <property type="term" value="F:nucleic acid binding"/>
    <property type="evidence" value="ECO:0007669"/>
    <property type="project" value="InterPro"/>
</dbReference>
<dbReference type="Xenbase" id="XB-GENE-29090007">
    <property type="gene designation" value="LOC105948365"/>
</dbReference>
<dbReference type="GO" id="GO:0009897">
    <property type="term" value="C:external side of plasma membrane"/>
    <property type="evidence" value="ECO:0000318"/>
    <property type="project" value="GO_Central"/>
</dbReference>
<feature type="transmembrane region" description="Helical" evidence="7">
    <location>
        <begin position="50"/>
        <end position="72"/>
    </location>
</feature>